<keyword evidence="2" id="KW-1185">Reference proteome</keyword>
<comment type="caution">
    <text evidence="1">The sequence shown here is derived from an EMBL/GenBank/DDBJ whole genome shotgun (WGS) entry which is preliminary data.</text>
</comment>
<accession>A0ABU9ADJ0</accession>
<evidence type="ECO:0000313" key="1">
    <source>
        <dbReference type="EMBL" id="MEK6464388.1"/>
    </source>
</evidence>
<dbReference type="PANTHER" id="PTHR41260">
    <property type="entry name" value="PROTEIN ECSC"/>
    <property type="match status" value="1"/>
</dbReference>
<reference evidence="1 2" key="1">
    <citation type="submission" date="2024-03" db="EMBL/GenBank/DDBJ databases">
        <title>Draft genome sequence of Pseudonocardia carboxydivorans JCM 14827.</title>
        <authorList>
            <person name="Duangmal K."/>
        </authorList>
    </citation>
    <scope>NUCLEOTIDE SEQUENCE [LARGE SCALE GENOMIC DNA]</scope>
    <source>
        <strain evidence="1 2">JCM 14827</strain>
    </source>
</reference>
<dbReference type="RefSeq" id="WP_251785084.1">
    <property type="nucleotide sequence ID" value="NZ_BAAAOD010000023.1"/>
</dbReference>
<organism evidence="1 2">
    <name type="scientific">Pseudonocardia alni subsp. carboxydivorans</name>
    <dbReference type="NCBI Taxonomy" id="415010"/>
    <lineage>
        <taxon>Bacteria</taxon>
        <taxon>Bacillati</taxon>
        <taxon>Actinomycetota</taxon>
        <taxon>Actinomycetes</taxon>
        <taxon>Pseudonocardiales</taxon>
        <taxon>Pseudonocardiaceae</taxon>
        <taxon>Pseudonocardia</taxon>
    </lineage>
</organism>
<proteinExistence type="predicted"/>
<name>A0ABU9ADJ0_PSEA5</name>
<dbReference type="EMBL" id="JBBPIX010000005">
    <property type="protein sequence ID" value="MEK6464388.1"/>
    <property type="molecule type" value="Genomic_DNA"/>
</dbReference>
<dbReference type="InterPro" id="IPR024787">
    <property type="entry name" value="EcsC"/>
</dbReference>
<dbReference type="Pfam" id="PF12787">
    <property type="entry name" value="EcsC"/>
    <property type="match status" value="1"/>
</dbReference>
<evidence type="ECO:0000313" key="2">
    <source>
        <dbReference type="Proteomes" id="UP001367513"/>
    </source>
</evidence>
<sequence>MKTPIDTARLAEVGQRLADQVLQVGIDGKGPLKGAEEVAAEHLRSARGDVEKAITKLIATHVRLAAVSGAVTGAGGLITLPIAVSASLAGLYIVATRMTAGIAHLRGYDIHSEEVRSAILVCLLGSGASSAISKAGVEIGQKSALAALQKLPGRVLIDINRRIGYRLVTKAGQKGVINLTKMVPLVGAPIGATVDGVGCKSISVYALRTFEPLDDTGPTGVGGTVE</sequence>
<dbReference type="PANTHER" id="PTHR41260:SF1">
    <property type="entry name" value="PROTEIN ECSC"/>
    <property type="match status" value="1"/>
</dbReference>
<dbReference type="Proteomes" id="UP001367513">
    <property type="component" value="Unassembled WGS sequence"/>
</dbReference>
<gene>
    <name evidence="1" type="ORF">WG925_11640</name>
</gene>
<protein>
    <submittedName>
        <fullName evidence="1">EcsC family protein</fullName>
    </submittedName>
</protein>